<accession>A0A2I0VAD2</accession>
<keyword evidence="2" id="KW-1185">Reference proteome</keyword>
<protein>
    <submittedName>
        <fullName evidence="1">Uncharacterized protein</fullName>
    </submittedName>
</protein>
<reference evidence="1 2" key="1">
    <citation type="journal article" date="2016" name="Sci. Rep.">
        <title>The Dendrobium catenatum Lindl. genome sequence provides insights into polysaccharide synthase, floral development and adaptive evolution.</title>
        <authorList>
            <person name="Zhang G.Q."/>
            <person name="Xu Q."/>
            <person name="Bian C."/>
            <person name="Tsai W.C."/>
            <person name="Yeh C.M."/>
            <person name="Liu K.W."/>
            <person name="Yoshida K."/>
            <person name="Zhang L.S."/>
            <person name="Chang S.B."/>
            <person name="Chen F."/>
            <person name="Shi Y."/>
            <person name="Su Y.Y."/>
            <person name="Zhang Y.Q."/>
            <person name="Chen L.J."/>
            <person name="Yin Y."/>
            <person name="Lin M."/>
            <person name="Huang H."/>
            <person name="Deng H."/>
            <person name="Wang Z.W."/>
            <person name="Zhu S.L."/>
            <person name="Zhao X."/>
            <person name="Deng C."/>
            <person name="Niu S.C."/>
            <person name="Huang J."/>
            <person name="Wang M."/>
            <person name="Liu G.H."/>
            <person name="Yang H.J."/>
            <person name="Xiao X.J."/>
            <person name="Hsiao Y.Y."/>
            <person name="Wu W.L."/>
            <person name="Chen Y.Y."/>
            <person name="Mitsuda N."/>
            <person name="Ohme-Takagi M."/>
            <person name="Luo Y.B."/>
            <person name="Van de Peer Y."/>
            <person name="Liu Z.J."/>
        </authorList>
    </citation>
    <scope>NUCLEOTIDE SEQUENCE [LARGE SCALE GENOMIC DNA]</scope>
    <source>
        <tissue evidence="1">The whole plant</tissue>
    </source>
</reference>
<dbReference type="AlphaFoldDB" id="A0A2I0VAD2"/>
<evidence type="ECO:0000313" key="1">
    <source>
        <dbReference type="EMBL" id="PKU60357.1"/>
    </source>
</evidence>
<dbReference type="PANTHER" id="PTHR34572:SF1">
    <property type="entry name" value="GOLGIN FAMILY A PROTEIN"/>
    <property type="match status" value="1"/>
</dbReference>
<dbReference type="Proteomes" id="UP000233837">
    <property type="component" value="Unassembled WGS sequence"/>
</dbReference>
<evidence type="ECO:0000313" key="2">
    <source>
        <dbReference type="Proteomes" id="UP000233837"/>
    </source>
</evidence>
<gene>
    <name evidence="1" type="ORF">MA16_Dca026107</name>
</gene>
<proteinExistence type="predicted"/>
<dbReference type="EMBL" id="KZ503954">
    <property type="protein sequence ID" value="PKU60357.1"/>
    <property type="molecule type" value="Genomic_DNA"/>
</dbReference>
<dbReference type="PANTHER" id="PTHR34572">
    <property type="entry name" value="GOLGIN FAMILY A PROTEIN"/>
    <property type="match status" value="1"/>
</dbReference>
<sequence>MEGVGARLGRSSARYAPTTVFSGPVRRWKKKWVPLSNPNNSNSNNNNHSHLLLFKWTPIASSKDAASADATPPSASEEAPRRKFRYIPWLVADIGGSVANGGWLTGSWRWWSAVVTGGGR</sequence>
<reference evidence="1 2" key="2">
    <citation type="journal article" date="2017" name="Nature">
        <title>The Apostasia genome and the evolution of orchids.</title>
        <authorList>
            <person name="Zhang G.Q."/>
            <person name="Liu K.W."/>
            <person name="Li Z."/>
            <person name="Lohaus R."/>
            <person name="Hsiao Y.Y."/>
            <person name="Niu S.C."/>
            <person name="Wang J.Y."/>
            <person name="Lin Y.C."/>
            <person name="Xu Q."/>
            <person name="Chen L.J."/>
            <person name="Yoshida K."/>
            <person name="Fujiwara S."/>
            <person name="Wang Z.W."/>
            <person name="Zhang Y.Q."/>
            <person name="Mitsuda N."/>
            <person name="Wang M."/>
            <person name="Liu G.H."/>
            <person name="Pecoraro L."/>
            <person name="Huang H.X."/>
            <person name="Xiao X.J."/>
            <person name="Lin M."/>
            <person name="Wu X.Y."/>
            <person name="Wu W.L."/>
            <person name="Chen Y.Y."/>
            <person name="Chang S.B."/>
            <person name="Sakamoto S."/>
            <person name="Ohme-Takagi M."/>
            <person name="Yagi M."/>
            <person name="Zeng S.J."/>
            <person name="Shen C.Y."/>
            <person name="Yeh C.M."/>
            <person name="Luo Y.B."/>
            <person name="Tsai W.C."/>
            <person name="Van de Peer Y."/>
            <person name="Liu Z.J."/>
        </authorList>
    </citation>
    <scope>NUCLEOTIDE SEQUENCE [LARGE SCALE GENOMIC DNA]</scope>
    <source>
        <tissue evidence="1">The whole plant</tissue>
    </source>
</reference>
<name>A0A2I0VAD2_9ASPA</name>
<organism evidence="1 2">
    <name type="scientific">Dendrobium catenatum</name>
    <dbReference type="NCBI Taxonomy" id="906689"/>
    <lineage>
        <taxon>Eukaryota</taxon>
        <taxon>Viridiplantae</taxon>
        <taxon>Streptophyta</taxon>
        <taxon>Embryophyta</taxon>
        <taxon>Tracheophyta</taxon>
        <taxon>Spermatophyta</taxon>
        <taxon>Magnoliopsida</taxon>
        <taxon>Liliopsida</taxon>
        <taxon>Asparagales</taxon>
        <taxon>Orchidaceae</taxon>
        <taxon>Epidendroideae</taxon>
        <taxon>Malaxideae</taxon>
        <taxon>Dendrobiinae</taxon>
        <taxon>Dendrobium</taxon>
    </lineage>
</organism>